<protein>
    <submittedName>
        <fullName evidence="2">Uncharacterized protein</fullName>
    </submittedName>
</protein>
<evidence type="ECO:0000313" key="3">
    <source>
        <dbReference type="Proteomes" id="UP000316628"/>
    </source>
</evidence>
<sequence length="73" mass="7977">MSGDFPEQGRHARDRRGPAGWLDACAVPEQRDVPDRCGGPAYAVDFGRLPAHLPPPVPELLIPAPRRAPDDLR</sequence>
<accession>A0A543JIB7</accession>
<dbReference type="EMBL" id="VFPP01000001">
    <property type="protein sequence ID" value="TQM82620.1"/>
    <property type="molecule type" value="Genomic_DNA"/>
</dbReference>
<dbReference type="OrthoDB" id="3700488at2"/>
<dbReference type="RefSeq" id="WP_141980400.1">
    <property type="nucleotide sequence ID" value="NZ_VFPP01000001.1"/>
</dbReference>
<organism evidence="2 3">
    <name type="scientific">Saccharothrix saharensis</name>
    <dbReference type="NCBI Taxonomy" id="571190"/>
    <lineage>
        <taxon>Bacteria</taxon>
        <taxon>Bacillati</taxon>
        <taxon>Actinomycetota</taxon>
        <taxon>Actinomycetes</taxon>
        <taxon>Pseudonocardiales</taxon>
        <taxon>Pseudonocardiaceae</taxon>
        <taxon>Saccharothrix</taxon>
    </lineage>
</organism>
<proteinExistence type="predicted"/>
<name>A0A543JIB7_9PSEU</name>
<evidence type="ECO:0000313" key="2">
    <source>
        <dbReference type="EMBL" id="TQM82620.1"/>
    </source>
</evidence>
<keyword evidence="3" id="KW-1185">Reference proteome</keyword>
<feature type="region of interest" description="Disordered" evidence="1">
    <location>
        <begin position="53"/>
        <end position="73"/>
    </location>
</feature>
<gene>
    <name evidence="2" type="ORF">FHX81_5028</name>
</gene>
<reference evidence="2 3" key="1">
    <citation type="submission" date="2019-06" db="EMBL/GenBank/DDBJ databases">
        <title>Sequencing the genomes of 1000 actinobacteria strains.</title>
        <authorList>
            <person name="Klenk H.-P."/>
        </authorList>
    </citation>
    <scope>NUCLEOTIDE SEQUENCE [LARGE SCALE GENOMIC DNA]</scope>
    <source>
        <strain evidence="2 3">DSM 45456</strain>
    </source>
</reference>
<dbReference type="AlphaFoldDB" id="A0A543JIB7"/>
<dbReference type="Proteomes" id="UP000316628">
    <property type="component" value="Unassembled WGS sequence"/>
</dbReference>
<evidence type="ECO:0000256" key="1">
    <source>
        <dbReference type="SAM" id="MobiDB-lite"/>
    </source>
</evidence>
<comment type="caution">
    <text evidence="2">The sequence shown here is derived from an EMBL/GenBank/DDBJ whole genome shotgun (WGS) entry which is preliminary data.</text>
</comment>